<evidence type="ECO:0000313" key="4">
    <source>
        <dbReference type="Proteomes" id="UP000266313"/>
    </source>
</evidence>
<organism evidence="3 4">
    <name type="scientific">Methylocaldum marinum</name>
    <dbReference type="NCBI Taxonomy" id="1432792"/>
    <lineage>
        <taxon>Bacteria</taxon>
        <taxon>Pseudomonadati</taxon>
        <taxon>Pseudomonadota</taxon>
        <taxon>Gammaproteobacteria</taxon>
        <taxon>Methylococcales</taxon>
        <taxon>Methylococcaceae</taxon>
        <taxon>Methylocaldum</taxon>
    </lineage>
</organism>
<protein>
    <submittedName>
        <fullName evidence="3">Putative iron acquisition-like protein</fullName>
    </submittedName>
</protein>
<feature type="domain" description="FecR protein" evidence="2">
    <location>
        <begin position="68"/>
        <end position="159"/>
    </location>
</feature>
<dbReference type="Gene3D" id="2.60.120.1440">
    <property type="match status" value="1"/>
</dbReference>
<proteinExistence type="predicted"/>
<keyword evidence="4" id="KW-1185">Reference proteome</keyword>
<dbReference type="EMBL" id="AP017928">
    <property type="protein sequence ID" value="BBA36408.1"/>
    <property type="molecule type" value="Genomic_DNA"/>
</dbReference>
<dbReference type="Pfam" id="PF04773">
    <property type="entry name" value="FecR"/>
    <property type="match status" value="1"/>
</dbReference>
<keyword evidence="1" id="KW-1133">Transmembrane helix</keyword>
<accession>A0A250KXK2</accession>
<dbReference type="InterPro" id="IPR006860">
    <property type="entry name" value="FecR"/>
</dbReference>
<dbReference type="AlphaFoldDB" id="A0A250KXK2"/>
<feature type="transmembrane region" description="Helical" evidence="1">
    <location>
        <begin position="39"/>
        <end position="58"/>
    </location>
</feature>
<dbReference type="PIRSF" id="PIRSF018266">
    <property type="entry name" value="FecR"/>
    <property type="match status" value="1"/>
</dbReference>
<dbReference type="PANTHER" id="PTHR30273:SF2">
    <property type="entry name" value="PROTEIN FECR"/>
    <property type="match status" value="1"/>
</dbReference>
<evidence type="ECO:0000259" key="2">
    <source>
        <dbReference type="Pfam" id="PF04773"/>
    </source>
</evidence>
<dbReference type="GO" id="GO:0016989">
    <property type="term" value="F:sigma factor antagonist activity"/>
    <property type="evidence" value="ECO:0007669"/>
    <property type="project" value="TreeGrafter"/>
</dbReference>
<sequence length="273" mass="29925">MQDLFAALEEPARSIRARKSTHEADATAPTPAPRRRVGYAQAAAFAVFAFILVALWPADWIENLRSDFHTAAGLQQSITLADGSQLLLNTDTAVTVDMTADERRVRLLRGEAFFEVVHAPKRPFWVEAANTRVRVTGTAFSVGRTDDRVTVTVAEGRVETSGEGSADPPVVLTAGQSVCYLGNRPEAVQTVDLNKELAWRNGRLIFVQAPLSRVVEEINRYRPGSILIANAAARDRPITAVFSIHRLDDAIAALEQTLGLHARRFTPYLILLG</sequence>
<dbReference type="InterPro" id="IPR012373">
    <property type="entry name" value="Ferrdict_sens_TM"/>
</dbReference>
<name>A0A250KXK2_9GAMM</name>
<evidence type="ECO:0000256" key="1">
    <source>
        <dbReference type="SAM" id="Phobius"/>
    </source>
</evidence>
<dbReference type="PANTHER" id="PTHR30273">
    <property type="entry name" value="PERIPLASMIC SIGNAL SENSOR AND SIGMA FACTOR ACTIVATOR FECR-RELATED"/>
    <property type="match status" value="1"/>
</dbReference>
<dbReference type="Proteomes" id="UP000266313">
    <property type="component" value="Chromosome"/>
</dbReference>
<keyword evidence="1" id="KW-0812">Transmembrane</keyword>
<reference evidence="3 4" key="1">
    <citation type="submission" date="2016-12" db="EMBL/GenBank/DDBJ databases">
        <title>Genome sequencing of Methylocaldum marinum.</title>
        <authorList>
            <person name="Takeuchi M."/>
            <person name="Kamagata Y."/>
            <person name="Hiraoka S."/>
            <person name="Oshima K."/>
            <person name="Hattori M."/>
            <person name="Iwasaki W."/>
        </authorList>
    </citation>
    <scope>NUCLEOTIDE SEQUENCE [LARGE SCALE GENOMIC DNA]</scope>
    <source>
        <strain evidence="3 4">S8</strain>
    </source>
</reference>
<gene>
    <name evidence="3" type="ORF">sS8_4478</name>
</gene>
<evidence type="ECO:0000313" key="3">
    <source>
        <dbReference type="EMBL" id="BBA36408.1"/>
    </source>
</evidence>
<dbReference type="KEGG" id="mmai:sS8_4478"/>
<keyword evidence="1" id="KW-0472">Membrane</keyword>
<dbReference type="Gene3D" id="3.55.50.30">
    <property type="match status" value="1"/>
</dbReference>